<sequence length="378" mass="43171">MLQPFASVTRVTSPRIIMCQKADSGKRCKEGDAPGAGRELTPEQWITADTARARAMSVLGDVLKKKDQLLMEAPQWMVSRAPDAKGPEQVWMNRYAVLTEERVTHLKSVMRIIQLKEDSRERFSPTYAYVYAGDESRTVYLCPMFWEAPELLQRNSQPGILIHEVSHFCGAKDLGYGSDARSMSFCCHGRGIRRQSSSLAEPSAEIEQVIENADNIEYEFEMTLNHKGKYMDNSYTCCRERNQDSVCINSVSSDFLSYHDNKRENAINIKKVAEEMIRQSDTLEKLLKQLHEKADFFSVNPDKGDMLRMLSSMNLEHLGAIKECVEEIVALSRRVLEALHEFHDFKWPEGETFGQGLHSLAEHILGHTLYSEARIYTF</sequence>
<dbReference type="SMART" id="SM01351">
    <property type="entry name" value="Aspzincin_M35"/>
    <property type="match status" value="1"/>
</dbReference>
<dbReference type="SUPFAM" id="SSF55486">
    <property type="entry name" value="Metalloproteases ('zincins'), catalytic domain"/>
    <property type="match status" value="1"/>
</dbReference>
<dbReference type="EMBL" id="JANPWB010000005">
    <property type="protein sequence ID" value="KAJ1183573.1"/>
    <property type="molecule type" value="Genomic_DNA"/>
</dbReference>
<comment type="caution">
    <text evidence="2">The sequence shown here is derived from an EMBL/GenBank/DDBJ whole genome shotgun (WGS) entry which is preliminary data.</text>
</comment>
<name>A0AAV7U3U5_PLEWA</name>
<proteinExistence type="predicted"/>
<dbReference type="Proteomes" id="UP001066276">
    <property type="component" value="Chromosome 3_1"/>
</dbReference>
<evidence type="ECO:0000259" key="1">
    <source>
        <dbReference type="SMART" id="SM01351"/>
    </source>
</evidence>
<reference evidence="2" key="1">
    <citation type="journal article" date="2022" name="bioRxiv">
        <title>Sequencing and chromosome-scale assembly of the giantPleurodeles waltlgenome.</title>
        <authorList>
            <person name="Brown T."/>
            <person name="Elewa A."/>
            <person name="Iarovenko S."/>
            <person name="Subramanian E."/>
            <person name="Araus A.J."/>
            <person name="Petzold A."/>
            <person name="Susuki M."/>
            <person name="Suzuki K.-i.T."/>
            <person name="Hayashi T."/>
            <person name="Toyoda A."/>
            <person name="Oliveira C."/>
            <person name="Osipova E."/>
            <person name="Leigh N.D."/>
            <person name="Simon A."/>
            <person name="Yun M.H."/>
        </authorList>
    </citation>
    <scope>NUCLEOTIDE SEQUENCE</scope>
    <source>
        <strain evidence="2">20211129_DDA</strain>
        <tissue evidence="2">Liver</tissue>
    </source>
</reference>
<accession>A0AAV7U3U5</accession>
<evidence type="ECO:0000313" key="2">
    <source>
        <dbReference type="EMBL" id="KAJ1183573.1"/>
    </source>
</evidence>
<evidence type="ECO:0000313" key="3">
    <source>
        <dbReference type="Proteomes" id="UP001066276"/>
    </source>
</evidence>
<dbReference type="Gene3D" id="3.40.390.10">
    <property type="entry name" value="Collagenase (Catalytic Domain)"/>
    <property type="match status" value="1"/>
</dbReference>
<dbReference type="InterPro" id="IPR029463">
    <property type="entry name" value="Lys_MEP"/>
</dbReference>
<dbReference type="InterPro" id="IPR024079">
    <property type="entry name" value="MetalloPept_cat_dom_sf"/>
</dbReference>
<keyword evidence="3" id="KW-1185">Reference proteome</keyword>
<dbReference type="AlphaFoldDB" id="A0AAV7U3U5"/>
<dbReference type="GO" id="GO:0004222">
    <property type="term" value="F:metalloendopeptidase activity"/>
    <property type="evidence" value="ECO:0007669"/>
    <property type="project" value="InterPro"/>
</dbReference>
<gene>
    <name evidence="2" type="ORF">NDU88_000391</name>
</gene>
<feature type="domain" description="Lysine-specific metallo-endopeptidase" evidence="1">
    <location>
        <begin position="82"/>
        <end position="221"/>
    </location>
</feature>
<organism evidence="2 3">
    <name type="scientific">Pleurodeles waltl</name>
    <name type="common">Iberian ribbed newt</name>
    <dbReference type="NCBI Taxonomy" id="8319"/>
    <lineage>
        <taxon>Eukaryota</taxon>
        <taxon>Metazoa</taxon>
        <taxon>Chordata</taxon>
        <taxon>Craniata</taxon>
        <taxon>Vertebrata</taxon>
        <taxon>Euteleostomi</taxon>
        <taxon>Amphibia</taxon>
        <taxon>Batrachia</taxon>
        <taxon>Caudata</taxon>
        <taxon>Salamandroidea</taxon>
        <taxon>Salamandridae</taxon>
        <taxon>Pleurodelinae</taxon>
        <taxon>Pleurodeles</taxon>
    </lineage>
</organism>
<protein>
    <recommendedName>
        <fullName evidence="1">Lysine-specific metallo-endopeptidase domain-containing protein</fullName>
    </recommendedName>
</protein>
<dbReference type="Pfam" id="PF14521">
    <property type="entry name" value="Aspzincin_M35"/>
    <property type="match status" value="1"/>
</dbReference>